<comment type="caution">
    <text evidence="1">The sequence shown here is derived from an EMBL/GenBank/DDBJ whole genome shotgun (WGS) entry which is preliminary data.</text>
</comment>
<dbReference type="Gene3D" id="3.30.460.40">
    <property type="match status" value="1"/>
</dbReference>
<reference evidence="1 2" key="1">
    <citation type="submission" date="2019-02" db="EMBL/GenBank/DDBJ databases">
        <authorList>
            <person name="Goldberg S.R."/>
            <person name="Haltli B.A."/>
            <person name="Correa H."/>
            <person name="Russell K.G."/>
        </authorList>
    </citation>
    <scope>NUCLEOTIDE SEQUENCE [LARGE SCALE GENOMIC DNA]</scope>
    <source>
        <strain evidence="1 2">JCM 16186</strain>
    </source>
</reference>
<dbReference type="EMBL" id="SMLW01000433">
    <property type="protein sequence ID" value="MTI24601.1"/>
    <property type="molecule type" value="Genomic_DNA"/>
</dbReference>
<gene>
    <name evidence="1" type="ORF">E1163_06565</name>
</gene>
<dbReference type="SUPFAM" id="SSF81301">
    <property type="entry name" value="Nucleotidyltransferase"/>
    <property type="match status" value="1"/>
</dbReference>
<accession>A0ABW9RKV3</accession>
<keyword evidence="2" id="KW-1185">Reference proteome</keyword>
<dbReference type="InterPro" id="IPR043519">
    <property type="entry name" value="NT_sf"/>
</dbReference>
<dbReference type="RefSeq" id="WP_155170644.1">
    <property type="nucleotide sequence ID" value="NZ_BAAAFL010000049.1"/>
</dbReference>
<sequence length="186" mass="21150">MTILHNSKSANVFNFLAMNRVITQISRPMKTESDENVEYLYISNSAFLTFFNQLNEKEVKYIVTGNLAVAFHGVIMPSSYLEIWAEADKENIEKLESITSQSMGKHRKVIDSTINSLGEKFPLKVHLELNYFPAKKFNWCYVKSETSIASGVSIPILSLDDLIVEKTASNDPEDMEIVEALENMSW</sequence>
<organism evidence="1 2">
    <name type="scientific">Fulvivirga kasyanovii</name>
    <dbReference type="NCBI Taxonomy" id="396812"/>
    <lineage>
        <taxon>Bacteria</taxon>
        <taxon>Pseudomonadati</taxon>
        <taxon>Bacteroidota</taxon>
        <taxon>Cytophagia</taxon>
        <taxon>Cytophagales</taxon>
        <taxon>Fulvivirgaceae</taxon>
        <taxon>Fulvivirga</taxon>
    </lineage>
</organism>
<proteinExistence type="predicted"/>
<evidence type="ECO:0000313" key="2">
    <source>
        <dbReference type="Proteomes" id="UP000798808"/>
    </source>
</evidence>
<evidence type="ECO:0000313" key="1">
    <source>
        <dbReference type="EMBL" id="MTI24601.1"/>
    </source>
</evidence>
<name>A0ABW9RKV3_9BACT</name>
<dbReference type="Proteomes" id="UP000798808">
    <property type="component" value="Unassembled WGS sequence"/>
</dbReference>
<protein>
    <submittedName>
        <fullName evidence="1">Uncharacterized protein</fullName>
    </submittedName>
</protein>